<comment type="caution">
    <text evidence="4">The sequence shown here is derived from an EMBL/GenBank/DDBJ whole genome shotgun (WGS) entry which is preliminary data.</text>
</comment>
<comment type="similarity">
    <text evidence="1">Belongs to the virb1 family.</text>
</comment>
<dbReference type="CDD" id="cd16892">
    <property type="entry name" value="LT_VirB1-like"/>
    <property type="match status" value="1"/>
</dbReference>
<dbReference type="Pfam" id="PF01464">
    <property type="entry name" value="SLT"/>
    <property type="match status" value="1"/>
</dbReference>
<accession>V4PYS5</accession>
<dbReference type="AlphaFoldDB" id="V4PYS5"/>
<reference evidence="4 5" key="1">
    <citation type="journal article" date="2014" name="Nature">
        <title>Sequential evolution of bacterial morphology by co-option of a developmental regulator.</title>
        <authorList>
            <person name="Jiang C."/>
            <person name="Brown P.J."/>
            <person name="Ducret A."/>
            <person name="Brun Y.V."/>
        </authorList>
    </citation>
    <scope>NUCLEOTIDE SEQUENCE [LARGE SCALE GENOMIC DNA]</scope>
    <source>
        <strain evidence="4 5">DSM 16100</strain>
    </source>
</reference>
<dbReference type="SUPFAM" id="SSF53955">
    <property type="entry name" value="Lysozyme-like"/>
    <property type="match status" value="1"/>
</dbReference>
<dbReference type="eggNOG" id="COG0741">
    <property type="taxonomic scope" value="Bacteria"/>
</dbReference>
<dbReference type="OrthoDB" id="8277605at2"/>
<evidence type="ECO:0000256" key="1">
    <source>
        <dbReference type="ARBA" id="ARBA00009387"/>
    </source>
</evidence>
<dbReference type="PATRIC" id="fig|1121022.4.peg.1591"/>
<proteinExistence type="inferred from homology"/>
<feature type="region of interest" description="Disordered" evidence="2">
    <location>
        <begin position="167"/>
        <end position="189"/>
    </location>
</feature>
<evidence type="ECO:0000313" key="5">
    <source>
        <dbReference type="Proteomes" id="UP000017837"/>
    </source>
</evidence>
<dbReference type="RefSeq" id="WP_018082372.1">
    <property type="nucleotide sequence ID" value="NZ_AQWM01000013.1"/>
</dbReference>
<dbReference type="EMBL" id="AWGB01000012">
    <property type="protein sequence ID" value="ESQ92554.1"/>
    <property type="molecule type" value="Genomic_DNA"/>
</dbReference>
<feature type="domain" description="Transglycosylase SLT" evidence="3">
    <location>
        <begin position="7"/>
        <end position="138"/>
    </location>
</feature>
<dbReference type="Proteomes" id="UP000017837">
    <property type="component" value="Unassembled WGS sequence"/>
</dbReference>
<evidence type="ECO:0000313" key="4">
    <source>
        <dbReference type="EMBL" id="ESQ92554.1"/>
    </source>
</evidence>
<dbReference type="InterPro" id="IPR008258">
    <property type="entry name" value="Transglycosylase_SLT_dom_1"/>
</dbReference>
<protein>
    <recommendedName>
        <fullName evidence="3">Transglycosylase SLT domain-containing protein</fullName>
    </recommendedName>
</protein>
<keyword evidence="5" id="KW-1185">Reference proteome</keyword>
<name>V4PYS5_9CAUL</name>
<dbReference type="STRING" id="1121022.GCA_000376105_02701"/>
<evidence type="ECO:0000256" key="2">
    <source>
        <dbReference type="SAM" id="MobiDB-lite"/>
    </source>
</evidence>
<gene>
    <name evidence="4" type="ORF">ABENE_07915</name>
</gene>
<dbReference type="Gene3D" id="1.10.530.10">
    <property type="match status" value="1"/>
</dbReference>
<sequence length="189" mass="20341">MPLSFYALAQTCSPGVHPATLERVVRVESSFNPFAIGVVKGKLARQPKSLEEAKATVAMLEQAGYNYSLGLAQVNKHNLKSHGLTPDSVFDPCENLRAGGEILIDCYKTAGNISTDAQGALRDALSCYYTGDHKRGYKLGYVAKIERALKSNIPSSELRRRTHALEPHAAPVSPGAMPNAPNATSSLLF</sequence>
<dbReference type="InterPro" id="IPR023346">
    <property type="entry name" value="Lysozyme-like_dom_sf"/>
</dbReference>
<evidence type="ECO:0000259" key="3">
    <source>
        <dbReference type="Pfam" id="PF01464"/>
    </source>
</evidence>
<organism evidence="4 5">
    <name type="scientific">Asticcacaulis benevestitus DSM 16100 = ATCC BAA-896</name>
    <dbReference type="NCBI Taxonomy" id="1121022"/>
    <lineage>
        <taxon>Bacteria</taxon>
        <taxon>Pseudomonadati</taxon>
        <taxon>Pseudomonadota</taxon>
        <taxon>Alphaproteobacteria</taxon>
        <taxon>Caulobacterales</taxon>
        <taxon>Caulobacteraceae</taxon>
        <taxon>Asticcacaulis</taxon>
    </lineage>
</organism>